<feature type="signal peptide" evidence="2">
    <location>
        <begin position="1"/>
        <end position="22"/>
    </location>
</feature>
<gene>
    <name evidence="3" type="ORF">DZC73_00635</name>
</gene>
<keyword evidence="2" id="KW-0732">Signal</keyword>
<feature type="chain" id="PRO_5018303287" evidence="2">
    <location>
        <begin position="23"/>
        <end position="62"/>
    </location>
</feature>
<organism evidence="3 4">
    <name type="scientific">Piscinibacter terrae</name>
    <dbReference type="NCBI Taxonomy" id="2496871"/>
    <lineage>
        <taxon>Bacteria</taxon>
        <taxon>Pseudomonadati</taxon>
        <taxon>Pseudomonadota</taxon>
        <taxon>Betaproteobacteria</taxon>
        <taxon>Burkholderiales</taxon>
        <taxon>Sphaerotilaceae</taxon>
        <taxon>Piscinibacter</taxon>
    </lineage>
</organism>
<comment type="caution">
    <text evidence="3">The sequence shown here is derived from an EMBL/GenBank/DDBJ whole genome shotgun (WGS) entry which is preliminary data.</text>
</comment>
<evidence type="ECO:0000313" key="4">
    <source>
        <dbReference type="Proteomes" id="UP000267464"/>
    </source>
</evidence>
<keyword evidence="4" id="KW-1185">Reference proteome</keyword>
<sequence>MDRLPLGTARAAALVSLTLSLAACGGGSTSTPAAAPPGPTAQSVDGVTMPASVSVVTAKNAN</sequence>
<protein>
    <submittedName>
        <fullName evidence="3">Uncharacterized protein</fullName>
    </submittedName>
</protein>
<feature type="region of interest" description="Disordered" evidence="1">
    <location>
        <begin position="26"/>
        <end position="47"/>
    </location>
</feature>
<name>A0A3N7JXQ5_9BURK</name>
<proteinExistence type="predicted"/>
<dbReference type="Proteomes" id="UP000267464">
    <property type="component" value="Unassembled WGS sequence"/>
</dbReference>
<dbReference type="AlphaFoldDB" id="A0A3N7JXQ5"/>
<dbReference type="PROSITE" id="PS51257">
    <property type="entry name" value="PROKAR_LIPOPROTEIN"/>
    <property type="match status" value="1"/>
</dbReference>
<evidence type="ECO:0000256" key="2">
    <source>
        <dbReference type="SAM" id="SignalP"/>
    </source>
</evidence>
<reference evidence="3 4" key="1">
    <citation type="submission" date="2018-08" db="EMBL/GenBank/DDBJ databases">
        <authorList>
            <person name="Khan S.A."/>
            <person name="Jeon C.O."/>
            <person name="Chun B.H."/>
            <person name="Jeong S.E."/>
        </authorList>
    </citation>
    <scope>NUCLEOTIDE SEQUENCE [LARGE SCALE GENOMIC DNA]</scope>
    <source>
        <strain evidence="3 4">S-16</strain>
    </source>
</reference>
<dbReference type="RefSeq" id="WP_124538272.1">
    <property type="nucleotide sequence ID" value="NZ_QUSW01000001.1"/>
</dbReference>
<dbReference type="EMBL" id="QUSW01000001">
    <property type="protein sequence ID" value="RQP25619.1"/>
    <property type="molecule type" value="Genomic_DNA"/>
</dbReference>
<reference evidence="3 4" key="2">
    <citation type="submission" date="2018-12" db="EMBL/GenBank/DDBJ databases">
        <title>Rhizobacter gummiphilus sp. nov., a rubber-degrading bacterium isolated from the soil of a botanical garden in Japan.</title>
        <authorList>
            <person name="Shunsuke S.S."/>
        </authorList>
    </citation>
    <scope>NUCLEOTIDE SEQUENCE [LARGE SCALE GENOMIC DNA]</scope>
    <source>
        <strain evidence="3 4">S-16</strain>
    </source>
</reference>
<evidence type="ECO:0000256" key="1">
    <source>
        <dbReference type="SAM" id="MobiDB-lite"/>
    </source>
</evidence>
<evidence type="ECO:0000313" key="3">
    <source>
        <dbReference type="EMBL" id="RQP25619.1"/>
    </source>
</evidence>
<accession>A0A3N7JXQ5</accession>